<evidence type="ECO:0000256" key="1">
    <source>
        <dbReference type="ARBA" id="ARBA00004613"/>
    </source>
</evidence>
<dbReference type="Pfam" id="PF06083">
    <property type="entry name" value="IL17"/>
    <property type="match status" value="1"/>
</dbReference>
<evidence type="ECO:0000256" key="2">
    <source>
        <dbReference type="ARBA" id="ARBA00007236"/>
    </source>
</evidence>
<evidence type="ECO:0000256" key="5">
    <source>
        <dbReference type="ARBA" id="ARBA00022729"/>
    </source>
</evidence>
<proteinExistence type="inferred from homology"/>
<keyword evidence="8" id="KW-1185">Reference proteome</keyword>
<dbReference type="GO" id="GO:0005615">
    <property type="term" value="C:extracellular space"/>
    <property type="evidence" value="ECO:0007669"/>
    <property type="project" value="UniProtKB-KW"/>
</dbReference>
<dbReference type="Proteomes" id="UP000314980">
    <property type="component" value="Unassembled WGS sequence"/>
</dbReference>
<dbReference type="Ensembl" id="ENSLCAT00010011745.1">
    <property type="protein sequence ID" value="ENSLCAP00010011500.1"/>
    <property type="gene ID" value="ENSLCAG00010005449.1"/>
</dbReference>
<dbReference type="STRING" id="8187.ENSLCAP00010011500"/>
<gene>
    <name evidence="7 9" type="primary">il17a/f3</name>
</gene>
<dbReference type="Proteomes" id="UP000694890">
    <property type="component" value="Linkage group LG7_1"/>
</dbReference>
<dbReference type="GO" id="GO:0005125">
    <property type="term" value="F:cytokine activity"/>
    <property type="evidence" value="ECO:0007669"/>
    <property type="project" value="UniProtKB-KW"/>
</dbReference>
<evidence type="ECO:0000313" key="8">
    <source>
        <dbReference type="Proteomes" id="UP000314980"/>
    </source>
</evidence>
<dbReference type="InterPro" id="IPR020440">
    <property type="entry name" value="IL-17_chr"/>
</dbReference>
<dbReference type="KEGG" id="lcf:108895830"/>
<dbReference type="GeneTree" id="ENSGT00940000175981"/>
<dbReference type="GO" id="GO:0006954">
    <property type="term" value="P:inflammatory response"/>
    <property type="evidence" value="ECO:0007669"/>
    <property type="project" value="InterPro"/>
</dbReference>
<evidence type="ECO:0000256" key="6">
    <source>
        <dbReference type="SAM" id="SignalP"/>
    </source>
</evidence>
<evidence type="ECO:0000256" key="4">
    <source>
        <dbReference type="ARBA" id="ARBA00022525"/>
    </source>
</evidence>
<dbReference type="PRINTS" id="PR01932">
    <property type="entry name" value="INTRLEUKIN17"/>
</dbReference>
<dbReference type="InterPro" id="IPR029034">
    <property type="entry name" value="Cystine-knot_cytokine"/>
</dbReference>
<comment type="subcellular location">
    <subcellularLocation>
        <location evidence="1">Secreted</location>
    </subcellularLocation>
</comment>
<reference evidence="9" key="2">
    <citation type="submission" date="2025-04" db="UniProtKB">
        <authorList>
            <consortium name="RefSeq"/>
        </authorList>
    </citation>
    <scope>IDENTIFICATION</scope>
    <source>
        <tissue evidence="9">Brain</tissue>
    </source>
</reference>
<dbReference type="AlphaFoldDB" id="A0A4W6CBW4"/>
<name>A0A4W6CBW4_LATCA</name>
<dbReference type="Gene3D" id="2.10.90.10">
    <property type="entry name" value="Cystine-knot cytokines"/>
    <property type="match status" value="1"/>
</dbReference>
<evidence type="ECO:0000256" key="3">
    <source>
        <dbReference type="ARBA" id="ARBA00022514"/>
    </source>
</evidence>
<sequence>MLLLSRALLMLGLAMLLHATRKEQAVSMKSGRGTGLKGKKVRLVLDPSVQPQITSTSPSSIANMSLSPWTYRDTYVASRLPSRISHAQCLTSSCRSLQGEGEDAALEAKPIYYQVLVLHRVPKQQQNNKRGRKARNKFVFRLGTEVITVGCTCVRPSVIPQQ</sequence>
<accession>A0A4W6CBW4</accession>
<feature type="signal peptide" evidence="6">
    <location>
        <begin position="1"/>
        <end position="19"/>
    </location>
</feature>
<keyword evidence="4" id="KW-0964">Secreted</keyword>
<reference evidence="7" key="3">
    <citation type="submission" date="2025-05" db="UniProtKB">
        <authorList>
            <consortium name="Ensembl"/>
        </authorList>
    </citation>
    <scope>IDENTIFICATION</scope>
</reference>
<dbReference type="SUPFAM" id="SSF57501">
    <property type="entry name" value="Cystine-knot cytokines"/>
    <property type="match status" value="1"/>
</dbReference>
<protein>
    <submittedName>
        <fullName evidence="9">Interleukin 17a/f3</fullName>
    </submittedName>
</protein>
<dbReference type="InParanoid" id="A0A4W6CBW4"/>
<dbReference type="CTD" id="553962"/>
<reference evidence="8" key="1">
    <citation type="submission" date="2015-09" db="EMBL/GenBank/DDBJ databases">
        <authorList>
            <person name="Sai Rama Sridatta P."/>
        </authorList>
    </citation>
    <scope>NUCLEOTIDE SEQUENCE [LARGE SCALE GENOMIC DNA]</scope>
</reference>
<dbReference type="GeneID" id="108895830"/>
<feature type="chain" id="PRO_5044612611" evidence="6">
    <location>
        <begin position="20"/>
        <end position="162"/>
    </location>
</feature>
<dbReference type="OrthoDB" id="6093351at2759"/>
<comment type="similarity">
    <text evidence="2">Belongs to the IL-17 family.</text>
</comment>
<keyword evidence="3" id="KW-0202">Cytokine</keyword>
<dbReference type="RefSeq" id="XP_018550286.1">
    <property type="nucleotide sequence ID" value="XM_018694770.2"/>
</dbReference>
<organism evidence="7 8">
    <name type="scientific">Lates calcarifer</name>
    <name type="common">Barramundi</name>
    <name type="synonym">Holocentrus calcarifer</name>
    <dbReference type="NCBI Taxonomy" id="8187"/>
    <lineage>
        <taxon>Eukaryota</taxon>
        <taxon>Metazoa</taxon>
        <taxon>Chordata</taxon>
        <taxon>Craniata</taxon>
        <taxon>Vertebrata</taxon>
        <taxon>Euteleostomi</taxon>
        <taxon>Actinopterygii</taxon>
        <taxon>Neopterygii</taxon>
        <taxon>Teleostei</taxon>
        <taxon>Neoteleostei</taxon>
        <taxon>Acanthomorphata</taxon>
        <taxon>Carangaria</taxon>
        <taxon>Carangaria incertae sedis</taxon>
        <taxon>Centropomidae</taxon>
        <taxon>Lates</taxon>
    </lineage>
</organism>
<evidence type="ECO:0000313" key="7">
    <source>
        <dbReference type="Ensembl" id="ENSLCAP00010011500.1"/>
    </source>
</evidence>
<dbReference type="InterPro" id="IPR010345">
    <property type="entry name" value="IL-17_fam"/>
</dbReference>
<evidence type="ECO:0000313" key="9">
    <source>
        <dbReference type="RefSeq" id="XP_018550286.1"/>
    </source>
</evidence>
<keyword evidence="5 6" id="KW-0732">Signal</keyword>